<feature type="region of interest" description="Disordered" evidence="1">
    <location>
        <begin position="79"/>
        <end position="162"/>
    </location>
</feature>
<keyword evidence="2" id="KW-0472">Membrane</keyword>
<name>A0A6C0B055_9ZZZZ</name>
<organism evidence="3">
    <name type="scientific">viral metagenome</name>
    <dbReference type="NCBI Taxonomy" id="1070528"/>
    <lineage>
        <taxon>unclassified sequences</taxon>
        <taxon>metagenomes</taxon>
        <taxon>organismal metagenomes</taxon>
    </lineage>
</organism>
<evidence type="ECO:0000256" key="1">
    <source>
        <dbReference type="SAM" id="MobiDB-lite"/>
    </source>
</evidence>
<sequence length="162" mass="18139">MSSSVNPLIYLSLLAVPITGMIYYLRLSPEGKETAGNFFRPALASDSETAALHREAIAVATGQRPGFKDYKKRLLKGDLSTPIIEETSEQRAAREEKEDAEDAAEDARIQAEIEEEDRVNGPIRSSEGGKSKRKKSKRRRNKKTRKGKKHNTRKQLIINKTG</sequence>
<reference evidence="3" key="1">
    <citation type="journal article" date="2020" name="Nature">
        <title>Giant virus diversity and host interactions through global metagenomics.</title>
        <authorList>
            <person name="Schulz F."/>
            <person name="Roux S."/>
            <person name="Paez-Espino D."/>
            <person name="Jungbluth S."/>
            <person name="Walsh D.A."/>
            <person name="Denef V.J."/>
            <person name="McMahon K.D."/>
            <person name="Konstantinidis K.T."/>
            <person name="Eloe-Fadrosh E.A."/>
            <person name="Kyrpides N.C."/>
            <person name="Woyke T."/>
        </authorList>
    </citation>
    <scope>NUCLEOTIDE SEQUENCE</scope>
    <source>
        <strain evidence="3">GVMAG-M-3300009182-78</strain>
    </source>
</reference>
<feature type="compositionally biased region" description="Basic and acidic residues" evidence="1">
    <location>
        <begin position="88"/>
        <end position="97"/>
    </location>
</feature>
<keyword evidence="2" id="KW-1133">Transmembrane helix</keyword>
<accession>A0A6C0B055</accession>
<feature type="compositionally biased region" description="Basic residues" evidence="1">
    <location>
        <begin position="131"/>
        <end position="153"/>
    </location>
</feature>
<dbReference type="AlphaFoldDB" id="A0A6C0B055"/>
<evidence type="ECO:0000313" key="3">
    <source>
        <dbReference type="EMBL" id="QHS85595.1"/>
    </source>
</evidence>
<evidence type="ECO:0000256" key="2">
    <source>
        <dbReference type="SAM" id="Phobius"/>
    </source>
</evidence>
<dbReference type="EMBL" id="MN739045">
    <property type="protein sequence ID" value="QHS85595.1"/>
    <property type="molecule type" value="Genomic_DNA"/>
</dbReference>
<proteinExistence type="predicted"/>
<keyword evidence="2" id="KW-0812">Transmembrane</keyword>
<feature type="transmembrane region" description="Helical" evidence="2">
    <location>
        <begin position="6"/>
        <end position="25"/>
    </location>
</feature>
<protein>
    <submittedName>
        <fullName evidence="3">Uncharacterized protein</fullName>
    </submittedName>
</protein>